<dbReference type="EMBL" id="FXWH01000001">
    <property type="protein sequence ID" value="SMQ69071.1"/>
    <property type="molecule type" value="Genomic_DNA"/>
</dbReference>
<keyword evidence="3 8" id="KW-0812">Transmembrane</keyword>
<dbReference type="OrthoDB" id="4045at2"/>
<dbReference type="PIRSF" id="PIRSF037714">
    <property type="entry name" value="TolR"/>
    <property type="match status" value="1"/>
</dbReference>
<dbReference type="InterPro" id="IPR017270">
    <property type="entry name" value="MotA/TolQ/ExbB-rel"/>
</dbReference>
<evidence type="ECO:0000256" key="6">
    <source>
        <dbReference type="RuleBase" id="RU004057"/>
    </source>
</evidence>
<dbReference type="InterPro" id="IPR050790">
    <property type="entry name" value="ExbB/TolQ_transport"/>
</dbReference>
<evidence type="ECO:0000256" key="5">
    <source>
        <dbReference type="ARBA" id="ARBA00023136"/>
    </source>
</evidence>
<feature type="signal peptide" evidence="9">
    <location>
        <begin position="1"/>
        <end position="26"/>
    </location>
</feature>
<dbReference type="RefSeq" id="WP_086434753.1">
    <property type="nucleotide sequence ID" value="NZ_FXWH01000001.1"/>
</dbReference>
<dbReference type="GO" id="GO:0017038">
    <property type="term" value="P:protein import"/>
    <property type="evidence" value="ECO:0007669"/>
    <property type="project" value="TreeGrafter"/>
</dbReference>
<evidence type="ECO:0000256" key="3">
    <source>
        <dbReference type="ARBA" id="ARBA00022692"/>
    </source>
</evidence>
<dbReference type="InterPro" id="IPR002898">
    <property type="entry name" value="MotA_ExbB_proton_chnl"/>
</dbReference>
<gene>
    <name evidence="11" type="ORF">SAMN06297229_1726</name>
</gene>
<evidence type="ECO:0000256" key="2">
    <source>
        <dbReference type="ARBA" id="ARBA00022475"/>
    </source>
</evidence>
<reference evidence="12" key="1">
    <citation type="submission" date="2017-04" db="EMBL/GenBank/DDBJ databases">
        <authorList>
            <person name="Varghese N."/>
            <person name="Submissions S."/>
        </authorList>
    </citation>
    <scope>NUCLEOTIDE SEQUENCE [LARGE SCALE GENOMIC DNA]</scope>
</reference>
<feature type="transmembrane region" description="Helical" evidence="8">
    <location>
        <begin position="364"/>
        <end position="383"/>
    </location>
</feature>
<dbReference type="PANTHER" id="PTHR30625">
    <property type="entry name" value="PROTEIN TOLQ"/>
    <property type="match status" value="1"/>
</dbReference>
<keyword evidence="2" id="KW-1003">Cell membrane</keyword>
<keyword evidence="4 8" id="KW-1133">Transmembrane helix</keyword>
<evidence type="ECO:0000256" key="8">
    <source>
        <dbReference type="SAM" id="Phobius"/>
    </source>
</evidence>
<feature type="transmembrane region" description="Helical" evidence="8">
    <location>
        <begin position="403"/>
        <end position="423"/>
    </location>
</feature>
<dbReference type="PANTHER" id="PTHR30625:SF11">
    <property type="entry name" value="MOTA_TOLQ_EXBB PROTON CHANNEL DOMAIN-CONTAINING PROTEIN"/>
    <property type="match status" value="1"/>
</dbReference>
<evidence type="ECO:0000256" key="9">
    <source>
        <dbReference type="SAM" id="SignalP"/>
    </source>
</evidence>
<evidence type="ECO:0000259" key="10">
    <source>
        <dbReference type="Pfam" id="PF01618"/>
    </source>
</evidence>
<keyword evidence="5 8" id="KW-0472">Membrane</keyword>
<keyword evidence="6" id="KW-0653">Protein transport</keyword>
<dbReference type="GO" id="GO:0005886">
    <property type="term" value="C:plasma membrane"/>
    <property type="evidence" value="ECO:0007669"/>
    <property type="project" value="UniProtKB-SubCell"/>
</dbReference>
<evidence type="ECO:0000313" key="12">
    <source>
        <dbReference type="Proteomes" id="UP000194450"/>
    </source>
</evidence>
<evidence type="ECO:0000313" key="11">
    <source>
        <dbReference type="EMBL" id="SMQ69071.1"/>
    </source>
</evidence>
<comment type="similarity">
    <text evidence="6">Belongs to the exbB/tolQ family.</text>
</comment>
<evidence type="ECO:0000256" key="4">
    <source>
        <dbReference type="ARBA" id="ARBA00022989"/>
    </source>
</evidence>
<feature type="coiled-coil region" evidence="7">
    <location>
        <begin position="33"/>
        <end position="103"/>
    </location>
</feature>
<protein>
    <submittedName>
        <fullName evidence="11">Outer membrane transport energization protein ExbB</fullName>
    </submittedName>
</protein>
<evidence type="ECO:0000256" key="1">
    <source>
        <dbReference type="ARBA" id="ARBA00004651"/>
    </source>
</evidence>
<keyword evidence="9" id="KW-0732">Signal</keyword>
<proteinExistence type="inferred from homology"/>
<feature type="transmembrane region" description="Helical" evidence="8">
    <location>
        <begin position="277"/>
        <end position="297"/>
    </location>
</feature>
<comment type="subcellular location">
    <subcellularLocation>
        <location evidence="1">Cell membrane</location>
        <topology evidence="1">Multi-pass membrane protein</topology>
    </subcellularLocation>
    <subcellularLocation>
        <location evidence="6">Membrane</location>
        <topology evidence="6">Multi-pass membrane protein</topology>
    </subcellularLocation>
</comment>
<feature type="domain" description="MotA/TolQ/ExbB proton channel" evidence="10">
    <location>
        <begin position="326"/>
        <end position="439"/>
    </location>
</feature>
<dbReference type="Proteomes" id="UP000194450">
    <property type="component" value="Unassembled WGS sequence"/>
</dbReference>
<organism evidence="11 12">
    <name type="scientific">Pseudidiomarina planktonica</name>
    <dbReference type="NCBI Taxonomy" id="1323738"/>
    <lineage>
        <taxon>Bacteria</taxon>
        <taxon>Pseudomonadati</taxon>
        <taxon>Pseudomonadota</taxon>
        <taxon>Gammaproteobacteria</taxon>
        <taxon>Alteromonadales</taxon>
        <taxon>Idiomarinaceae</taxon>
        <taxon>Pseudidiomarina</taxon>
    </lineage>
</organism>
<feature type="chain" id="PRO_5012734945" evidence="9">
    <location>
        <begin position="27"/>
        <end position="453"/>
    </location>
</feature>
<dbReference type="AlphaFoldDB" id="A0A1Y6F681"/>
<sequence>MKHLVKSVLVAAAVCLSAGTTFAVSAQDDAKSLDELLQLVKENRAESRQINAQREREFTAERADKQALLNQARQELRSEQARGERLQNEFSENEVTLANKEQELENAKGTLGEIFGVVRGAASETIGRIATSIISAQYPGREDVLESLAEADELPTIAELEELWISLLTEMKESGKVVTFNSDVTLLDGGSEQREVTRVGVFNLVSNGEYLLYNDATEQVQPLGRQPAGYITSEVATFEAAESGYEGLYIDPARGQILSLATQKATMMERYHQGDTVGYVITAVLALGLLVAIYKLITLGAAGAKIRAQLKNTENPSDGNPLGRILKVYHANKSSDVENLELKLDEAILRETPRIESGVNLIKILAAIAPLLGLLGTVVGMIGTFQTITLFGTGDPKIMAGDISMALVTTALGLIAALPLILIHSVVAARSKSIVHVLDEQAAGIVASHAEKE</sequence>
<keyword evidence="12" id="KW-1185">Reference proteome</keyword>
<name>A0A1Y6F681_9GAMM</name>
<accession>A0A1Y6F681</accession>
<keyword evidence="7" id="KW-0175">Coiled coil</keyword>
<dbReference type="Pfam" id="PF01618">
    <property type="entry name" value="MotA_ExbB"/>
    <property type="match status" value="1"/>
</dbReference>
<evidence type="ECO:0000256" key="7">
    <source>
        <dbReference type="SAM" id="Coils"/>
    </source>
</evidence>
<keyword evidence="6" id="KW-0813">Transport</keyword>